<protein>
    <submittedName>
        <fullName evidence="1">Polyketide cyclase</fullName>
    </submittedName>
</protein>
<dbReference type="KEGG" id="asag:FGM00_02230"/>
<dbReference type="Pfam" id="PF10604">
    <property type="entry name" value="Polyketide_cyc2"/>
    <property type="match status" value="1"/>
</dbReference>
<dbReference type="RefSeq" id="WP_138851344.1">
    <property type="nucleotide sequence ID" value="NZ_CP040710.1"/>
</dbReference>
<dbReference type="AlphaFoldDB" id="A0A5B7SPP5"/>
<dbReference type="OrthoDB" id="9810827at2"/>
<dbReference type="Gene3D" id="3.30.530.20">
    <property type="match status" value="1"/>
</dbReference>
<keyword evidence="2" id="KW-1185">Reference proteome</keyword>
<organism evidence="1 2">
    <name type="scientific">Aggregatimonas sangjinii</name>
    <dbReference type="NCBI Taxonomy" id="2583587"/>
    <lineage>
        <taxon>Bacteria</taxon>
        <taxon>Pseudomonadati</taxon>
        <taxon>Bacteroidota</taxon>
        <taxon>Flavobacteriia</taxon>
        <taxon>Flavobacteriales</taxon>
        <taxon>Flavobacteriaceae</taxon>
        <taxon>Aggregatimonas</taxon>
    </lineage>
</organism>
<reference evidence="1 2" key="1">
    <citation type="submission" date="2019-05" db="EMBL/GenBank/DDBJ databases">
        <title>Genome sequencing of F202Z8.</title>
        <authorList>
            <person name="Kwon Y.M."/>
        </authorList>
    </citation>
    <scope>NUCLEOTIDE SEQUENCE [LARGE SCALE GENOMIC DNA]</scope>
    <source>
        <strain evidence="1 2">F202Z8</strain>
    </source>
</reference>
<dbReference type="EMBL" id="CP040710">
    <property type="protein sequence ID" value="QCW98989.1"/>
    <property type="molecule type" value="Genomic_DNA"/>
</dbReference>
<name>A0A5B7SPP5_9FLAO</name>
<accession>A0A5B7SPP5</accession>
<dbReference type="InterPro" id="IPR019587">
    <property type="entry name" value="Polyketide_cyclase/dehydratase"/>
</dbReference>
<gene>
    <name evidence="1" type="ORF">FGM00_02230</name>
</gene>
<evidence type="ECO:0000313" key="2">
    <source>
        <dbReference type="Proteomes" id="UP000310017"/>
    </source>
</evidence>
<sequence>MALSNKQTNYHFHYSILVNNTQEKVWNFLTNVERWKEWDTALQSSTLSEHFGLGAKGILIPKKGPKLTFYISKIIPDTSYTFVTKMPVGTLEIKRTLKNKANQIEFTDDIRFTGFLKRVFGLMLGGGFKKVLPEVMQNFKELAEQE</sequence>
<dbReference type="SUPFAM" id="SSF55961">
    <property type="entry name" value="Bet v1-like"/>
    <property type="match status" value="1"/>
</dbReference>
<evidence type="ECO:0000313" key="1">
    <source>
        <dbReference type="EMBL" id="QCW98989.1"/>
    </source>
</evidence>
<dbReference type="InterPro" id="IPR023393">
    <property type="entry name" value="START-like_dom_sf"/>
</dbReference>
<proteinExistence type="predicted"/>
<dbReference type="Proteomes" id="UP000310017">
    <property type="component" value="Chromosome"/>
</dbReference>